<gene>
    <name evidence="3" type="primary">ureF</name>
    <name evidence="4" type="ORF">BLL40_15970</name>
</gene>
<dbReference type="Gene3D" id="1.10.4190.10">
    <property type="entry name" value="Urease accessory protein UreF"/>
    <property type="match status" value="1"/>
</dbReference>
<evidence type="ECO:0000313" key="5">
    <source>
        <dbReference type="Proteomes" id="UP000186524"/>
    </source>
</evidence>
<accession>A0A1Q5NZB2</accession>
<dbReference type="EMBL" id="MRWQ01000025">
    <property type="protein sequence ID" value="OKL35354.1"/>
    <property type="molecule type" value="Genomic_DNA"/>
</dbReference>
<dbReference type="RefSeq" id="WP_073712852.1">
    <property type="nucleotide sequence ID" value="NZ_MRWQ01000025.1"/>
</dbReference>
<comment type="subunit">
    <text evidence="3">UreD, UreF and UreG form a complex that acts as a GTP-hydrolysis-dependent molecular chaperone, activating the urease apoprotein by helping to assemble the nickel containing metallocenter of UreC. The UreE protein probably delivers the nickel.</text>
</comment>
<keyword evidence="1 3" id="KW-0996">Nickel insertion</keyword>
<dbReference type="PANTHER" id="PTHR33620">
    <property type="entry name" value="UREASE ACCESSORY PROTEIN F"/>
    <property type="match status" value="1"/>
</dbReference>
<evidence type="ECO:0000313" key="4">
    <source>
        <dbReference type="EMBL" id="OKL35354.1"/>
    </source>
</evidence>
<comment type="caution">
    <text evidence="4">The sequence shown here is derived from an EMBL/GenBank/DDBJ whole genome shotgun (WGS) entry which is preliminary data.</text>
</comment>
<dbReference type="Pfam" id="PF01730">
    <property type="entry name" value="UreF"/>
    <property type="match status" value="1"/>
</dbReference>
<dbReference type="HAMAP" id="MF_01385">
    <property type="entry name" value="UreF"/>
    <property type="match status" value="1"/>
</dbReference>
<comment type="subcellular location">
    <subcellularLocation>
        <location evidence="3">Cytoplasm</location>
    </subcellularLocation>
</comment>
<dbReference type="InterPro" id="IPR038277">
    <property type="entry name" value="UreF_sf"/>
</dbReference>
<dbReference type="InterPro" id="IPR002639">
    <property type="entry name" value="UreF"/>
</dbReference>
<dbReference type="PIRSF" id="PIRSF009467">
    <property type="entry name" value="Ureas_acces_UreF"/>
    <property type="match status" value="1"/>
</dbReference>
<name>A0A1Q5NZB2_9BACI</name>
<proteinExistence type="inferred from homology"/>
<dbReference type="GO" id="GO:0016151">
    <property type="term" value="F:nickel cation binding"/>
    <property type="evidence" value="ECO:0007669"/>
    <property type="project" value="UniProtKB-UniRule"/>
</dbReference>
<keyword evidence="5" id="KW-1185">Reference proteome</keyword>
<sequence>MSGGTFPTGSFNHSYGLETYIQTYRISTVAEVESVLKTILEVNIHLDAVFVKEAYEATLQDDSVRLAELQQLYTAAKPAKELFEASMKTGRALLLGVKKLQAGNETSFYGNLLNNSLQYHYAIGYGVVAAKLSLPLRETVQTFLFSGMVSLVSVATRIMPLGQNESQLVLYRLGKQLENYPIIEEELTIENVNSFSPGLEIASMEHETLYTRLCMS</sequence>
<evidence type="ECO:0000256" key="1">
    <source>
        <dbReference type="ARBA" id="ARBA00022988"/>
    </source>
</evidence>
<organism evidence="4 5">
    <name type="scientific">Domibacillus mangrovi</name>
    <dbReference type="NCBI Taxonomy" id="1714354"/>
    <lineage>
        <taxon>Bacteria</taxon>
        <taxon>Bacillati</taxon>
        <taxon>Bacillota</taxon>
        <taxon>Bacilli</taxon>
        <taxon>Bacillales</taxon>
        <taxon>Bacillaceae</taxon>
        <taxon>Domibacillus</taxon>
    </lineage>
</organism>
<dbReference type="AlphaFoldDB" id="A0A1Q5NZB2"/>
<evidence type="ECO:0000256" key="2">
    <source>
        <dbReference type="ARBA" id="ARBA00023186"/>
    </source>
</evidence>
<dbReference type="Proteomes" id="UP000186524">
    <property type="component" value="Unassembled WGS sequence"/>
</dbReference>
<dbReference type="OrthoDB" id="9798772at2"/>
<dbReference type="GO" id="GO:0005737">
    <property type="term" value="C:cytoplasm"/>
    <property type="evidence" value="ECO:0007669"/>
    <property type="project" value="UniProtKB-SubCell"/>
</dbReference>
<keyword evidence="3" id="KW-0963">Cytoplasm</keyword>
<dbReference type="STRING" id="1714354.BLL40_15970"/>
<reference evidence="4 5" key="1">
    <citation type="submission" date="2016-12" db="EMBL/GenBank/DDBJ databases">
        <title>Domibacillus sp. SAOS 44 whole genome sequencing.</title>
        <authorList>
            <person name="Verma A."/>
            <person name="Krishnamurthi S."/>
        </authorList>
    </citation>
    <scope>NUCLEOTIDE SEQUENCE [LARGE SCALE GENOMIC DNA]</scope>
    <source>
        <strain evidence="4 5">SAOS 44</strain>
    </source>
</reference>
<comment type="similarity">
    <text evidence="3">Belongs to the UreF family.</text>
</comment>
<dbReference type="PANTHER" id="PTHR33620:SF1">
    <property type="entry name" value="UREASE ACCESSORY PROTEIN F"/>
    <property type="match status" value="1"/>
</dbReference>
<keyword evidence="2 3" id="KW-0143">Chaperone</keyword>
<evidence type="ECO:0000256" key="3">
    <source>
        <dbReference type="HAMAP-Rule" id="MF_01385"/>
    </source>
</evidence>
<protein>
    <recommendedName>
        <fullName evidence="3">Urease accessory protein UreF</fullName>
    </recommendedName>
</protein>
<comment type="function">
    <text evidence="3">Required for maturation of urease via the functional incorporation of the urease nickel metallocenter.</text>
</comment>